<dbReference type="Pfam" id="PF00528">
    <property type="entry name" value="BPD_transp_1"/>
    <property type="match status" value="1"/>
</dbReference>
<evidence type="ECO:0000256" key="3">
    <source>
        <dbReference type="ARBA" id="ARBA00022475"/>
    </source>
</evidence>
<feature type="transmembrane region" description="Helical" evidence="7">
    <location>
        <begin position="227"/>
        <end position="246"/>
    </location>
</feature>
<evidence type="ECO:0000259" key="8">
    <source>
        <dbReference type="PROSITE" id="PS50928"/>
    </source>
</evidence>
<name>A0A4R3MCL0_9HYPH</name>
<reference evidence="9 10" key="1">
    <citation type="submission" date="2019-03" db="EMBL/GenBank/DDBJ databases">
        <title>Genomic Encyclopedia of Type Strains, Phase IV (KMG-IV): sequencing the most valuable type-strain genomes for metagenomic binning, comparative biology and taxonomic classification.</title>
        <authorList>
            <person name="Goeker M."/>
        </authorList>
    </citation>
    <scope>NUCLEOTIDE SEQUENCE [LARGE SCALE GENOMIC DNA]</scope>
    <source>
        <strain evidence="9 10">DSM 19345</strain>
    </source>
</reference>
<comment type="caution">
    <text evidence="9">The sequence shown here is derived from an EMBL/GenBank/DDBJ whole genome shotgun (WGS) entry which is preliminary data.</text>
</comment>
<dbReference type="EMBL" id="SMAK01000004">
    <property type="protein sequence ID" value="TCT11444.1"/>
    <property type="molecule type" value="Genomic_DNA"/>
</dbReference>
<dbReference type="Proteomes" id="UP000295678">
    <property type="component" value="Unassembled WGS sequence"/>
</dbReference>
<accession>A0A4R3MCL0</accession>
<organism evidence="9 10">
    <name type="scientific">Tepidamorphus gemmatus</name>
    <dbReference type="NCBI Taxonomy" id="747076"/>
    <lineage>
        <taxon>Bacteria</taxon>
        <taxon>Pseudomonadati</taxon>
        <taxon>Pseudomonadota</taxon>
        <taxon>Alphaproteobacteria</taxon>
        <taxon>Hyphomicrobiales</taxon>
        <taxon>Tepidamorphaceae</taxon>
        <taxon>Tepidamorphus</taxon>
    </lineage>
</organism>
<evidence type="ECO:0000256" key="4">
    <source>
        <dbReference type="ARBA" id="ARBA00022692"/>
    </source>
</evidence>
<keyword evidence="6 7" id="KW-0472">Membrane</keyword>
<gene>
    <name evidence="9" type="ORF">EDC22_104206</name>
</gene>
<proteinExistence type="inferred from homology"/>
<dbReference type="PANTHER" id="PTHR30151">
    <property type="entry name" value="ALKANE SULFONATE ABC TRANSPORTER-RELATED, MEMBRANE SUBUNIT"/>
    <property type="match status" value="1"/>
</dbReference>
<feature type="domain" description="ABC transmembrane type-1" evidence="8">
    <location>
        <begin position="62"/>
        <end position="246"/>
    </location>
</feature>
<feature type="transmembrane region" description="Helical" evidence="7">
    <location>
        <begin position="132"/>
        <end position="151"/>
    </location>
</feature>
<evidence type="ECO:0000256" key="7">
    <source>
        <dbReference type="RuleBase" id="RU363032"/>
    </source>
</evidence>
<dbReference type="GO" id="GO:0055085">
    <property type="term" value="P:transmembrane transport"/>
    <property type="evidence" value="ECO:0007669"/>
    <property type="project" value="InterPro"/>
</dbReference>
<feature type="transmembrane region" description="Helical" evidence="7">
    <location>
        <begin position="101"/>
        <end position="126"/>
    </location>
</feature>
<keyword evidence="4 7" id="KW-0812">Transmembrane</keyword>
<evidence type="ECO:0000256" key="6">
    <source>
        <dbReference type="ARBA" id="ARBA00023136"/>
    </source>
</evidence>
<dbReference type="GO" id="GO:0005886">
    <property type="term" value="C:plasma membrane"/>
    <property type="evidence" value="ECO:0007669"/>
    <property type="project" value="UniProtKB-SubCell"/>
</dbReference>
<keyword evidence="5 7" id="KW-1133">Transmembrane helix</keyword>
<dbReference type="PROSITE" id="PS50928">
    <property type="entry name" value="ABC_TM1"/>
    <property type="match status" value="1"/>
</dbReference>
<evidence type="ECO:0000256" key="5">
    <source>
        <dbReference type="ARBA" id="ARBA00022989"/>
    </source>
</evidence>
<dbReference type="InterPro" id="IPR035906">
    <property type="entry name" value="MetI-like_sf"/>
</dbReference>
<keyword evidence="3" id="KW-1003">Cell membrane</keyword>
<keyword evidence="2 7" id="KW-0813">Transport</keyword>
<sequence>MPDAPSARAGWRVAHRLLRSGLVCAVILAAWQGAVVVLDLPPFILPSPRRVAAAFLAHSDFLMRNAAITALEIVLGLMTGTGLGVVTALAASGIPAAGRVVLPVMVASQALPVFAIAPLLVIWLGYGIASKVVMATLIIYFPIASAFLDGLRRTDPGLLDLAVISDAGRLRTLALIRIPAALPGLASGLRVAAAVAPIGAVVGEWVGASAGLGFVMLQSNARMQTDMVFAALLMLGATAVLIRTAVEAATRRLVHWIDETSP</sequence>
<dbReference type="InterPro" id="IPR000515">
    <property type="entry name" value="MetI-like"/>
</dbReference>
<feature type="transmembrane region" description="Helical" evidence="7">
    <location>
        <begin position="65"/>
        <end position="89"/>
    </location>
</feature>
<evidence type="ECO:0000313" key="10">
    <source>
        <dbReference type="Proteomes" id="UP000295678"/>
    </source>
</evidence>
<evidence type="ECO:0000313" key="9">
    <source>
        <dbReference type="EMBL" id="TCT11444.1"/>
    </source>
</evidence>
<dbReference type="PANTHER" id="PTHR30151:SF20">
    <property type="entry name" value="ABC TRANSPORTER PERMEASE PROTEIN HI_0355-RELATED"/>
    <property type="match status" value="1"/>
</dbReference>
<comment type="subcellular location">
    <subcellularLocation>
        <location evidence="1 7">Cell membrane</location>
        <topology evidence="1 7">Multi-pass membrane protein</topology>
    </subcellularLocation>
</comment>
<feature type="transmembrane region" description="Helical" evidence="7">
    <location>
        <begin position="21"/>
        <end position="45"/>
    </location>
</feature>
<dbReference type="SUPFAM" id="SSF161098">
    <property type="entry name" value="MetI-like"/>
    <property type="match status" value="1"/>
</dbReference>
<keyword evidence="10" id="KW-1185">Reference proteome</keyword>
<feature type="transmembrane region" description="Helical" evidence="7">
    <location>
        <begin position="195"/>
        <end position="215"/>
    </location>
</feature>
<evidence type="ECO:0000256" key="2">
    <source>
        <dbReference type="ARBA" id="ARBA00022448"/>
    </source>
</evidence>
<evidence type="ECO:0000256" key="1">
    <source>
        <dbReference type="ARBA" id="ARBA00004651"/>
    </source>
</evidence>
<comment type="similarity">
    <text evidence="7">Belongs to the binding-protein-dependent transport system permease family.</text>
</comment>
<dbReference type="AlphaFoldDB" id="A0A4R3MCL0"/>
<dbReference type="RefSeq" id="WP_245499685.1">
    <property type="nucleotide sequence ID" value="NZ_SMAK01000004.1"/>
</dbReference>
<dbReference type="Gene3D" id="1.10.3720.10">
    <property type="entry name" value="MetI-like"/>
    <property type="match status" value="1"/>
</dbReference>
<protein>
    <submittedName>
        <fullName evidence="9">Putative hydroxymethylpyrimidine transport system permease protein</fullName>
    </submittedName>
</protein>